<dbReference type="SUPFAM" id="SSF52172">
    <property type="entry name" value="CheY-like"/>
    <property type="match status" value="1"/>
</dbReference>
<dbReference type="PRINTS" id="PR00038">
    <property type="entry name" value="HTHLUXR"/>
</dbReference>
<dbReference type="InterPro" id="IPR001789">
    <property type="entry name" value="Sig_transdc_resp-reg_receiver"/>
</dbReference>
<dbReference type="RefSeq" id="WP_377564386.1">
    <property type="nucleotide sequence ID" value="NZ_JBHTJZ010000012.1"/>
</dbReference>
<keyword evidence="9" id="KW-1185">Reference proteome</keyword>
<feature type="domain" description="HTH luxR-type" evidence="6">
    <location>
        <begin position="150"/>
        <end position="215"/>
    </location>
</feature>
<dbReference type="CDD" id="cd17535">
    <property type="entry name" value="REC_NarL-like"/>
    <property type="match status" value="1"/>
</dbReference>
<dbReference type="SMART" id="SM00421">
    <property type="entry name" value="HTH_LUXR"/>
    <property type="match status" value="1"/>
</dbReference>
<evidence type="ECO:0000256" key="1">
    <source>
        <dbReference type="ARBA" id="ARBA00022553"/>
    </source>
</evidence>
<evidence type="ECO:0000313" key="8">
    <source>
        <dbReference type="EMBL" id="MFD0960056.1"/>
    </source>
</evidence>
<evidence type="ECO:0000256" key="3">
    <source>
        <dbReference type="ARBA" id="ARBA00023125"/>
    </source>
</evidence>
<keyword evidence="3" id="KW-0238">DNA-binding</keyword>
<dbReference type="SUPFAM" id="SSF46894">
    <property type="entry name" value="C-terminal effector domain of the bipartite response regulators"/>
    <property type="match status" value="1"/>
</dbReference>
<reference evidence="9" key="1">
    <citation type="journal article" date="2019" name="Int. J. Syst. Evol. Microbiol.">
        <title>The Global Catalogue of Microorganisms (GCM) 10K type strain sequencing project: providing services to taxonomists for standard genome sequencing and annotation.</title>
        <authorList>
            <consortium name="The Broad Institute Genomics Platform"/>
            <consortium name="The Broad Institute Genome Sequencing Center for Infectious Disease"/>
            <person name="Wu L."/>
            <person name="Ma J."/>
        </authorList>
    </citation>
    <scope>NUCLEOTIDE SEQUENCE [LARGE SCALE GENOMIC DNA]</scope>
    <source>
        <strain evidence="9">CCUG 59129</strain>
    </source>
</reference>
<keyword evidence="2" id="KW-0805">Transcription regulation</keyword>
<dbReference type="Pfam" id="PF00196">
    <property type="entry name" value="GerE"/>
    <property type="match status" value="1"/>
</dbReference>
<accession>A0ABW3HRB5</accession>
<dbReference type="PANTHER" id="PTHR43214:SF43">
    <property type="entry name" value="TWO-COMPONENT RESPONSE REGULATOR"/>
    <property type="match status" value="1"/>
</dbReference>
<evidence type="ECO:0000256" key="2">
    <source>
        <dbReference type="ARBA" id="ARBA00023015"/>
    </source>
</evidence>
<evidence type="ECO:0000313" key="9">
    <source>
        <dbReference type="Proteomes" id="UP001596989"/>
    </source>
</evidence>
<dbReference type="InterPro" id="IPR058245">
    <property type="entry name" value="NreC/VraR/RcsB-like_REC"/>
</dbReference>
<keyword evidence="4" id="KW-0804">Transcription</keyword>
<evidence type="ECO:0000256" key="4">
    <source>
        <dbReference type="ARBA" id="ARBA00023163"/>
    </source>
</evidence>
<dbReference type="EMBL" id="JBHTJZ010000012">
    <property type="protein sequence ID" value="MFD0960056.1"/>
    <property type="molecule type" value="Genomic_DNA"/>
</dbReference>
<dbReference type="InterPro" id="IPR011006">
    <property type="entry name" value="CheY-like_superfamily"/>
</dbReference>
<comment type="caution">
    <text evidence="8">The sequence shown here is derived from an EMBL/GenBank/DDBJ whole genome shotgun (WGS) entry which is preliminary data.</text>
</comment>
<dbReference type="CDD" id="cd06170">
    <property type="entry name" value="LuxR_C_like"/>
    <property type="match status" value="1"/>
</dbReference>
<dbReference type="Pfam" id="PF00072">
    <property type="entry name" value="Response_reg"/>
    <property type="match status" value="1"/>
</dbReference>
<dbReference type="Gene3D" id="3.40.50.2300">
    <property type="match status" value="1"/>
</dbReference>
<dbReference type="PANTHER" id="PTHR43214">
    <property type="entry name" value="TWO-COMPONENT RESPONSE REGULATOR"/>
    <property type="match status" value="1"/>
</dbReference>
<dbReference type="PROSITE" id="PS50043">
    <property type="entry name" value="HTH_LUXR_2"/>
    <property type="match status" value="1"/>
</dbReference>
<name>A0ABW3HRB5_9BACL</name>
<gene>
    <name evidence="8" type="ORF">ACFQ2I_11685</name>
</gene>
<protein>
    <submittedName>
        <fullName evidence="8">Response regulator</fullName>
    </submittedName>
</protein>
<dbReference type="PROSITE" id="PS50110">
    <property type="entry name" value="RESPONSE_REGULATORY"/>
    <property type="match status" value="1"/>
</dbReference>
<proteinExistence type="predicted"/>
<feature type="domain" description="Response regulatory" evidence="7">
    <location>
        <begin position="3"/>
        <end position="119"/>
    </location>
</feature>
<evidence type="ECO:0000256" key="5">
    <source>
        <dbReference type="PROSITE-ProRule" id="PRU00169"/>
    </source>
</evidence>
<dbReference type="PROSITE" id="PS00622">
    <property type="entry name" value="HTH_LUXR_1"/>
    <property type="match status" value="1"/>
</dbReference>
<dbReference type="InterPro" id="IPR039420">
    <property type="entry name" value="WalR-like"/>
</dbReference>
<dbReference type="InterPro" id="IPR000792">
    <property type="entry name" value="Tscrpt_reg_LuxR_C"/>
</dbReference>
<dbReference type="Proteomes" id="UP001596989">
    <property type="component" value="Unassembled WGS sequence"/>
</dbReference>
<feature type="modified residue" description="4-aspartylphosphate" evidence="5">
    <location>
        <position position="54"/>
    </location>
</feature>
<organism evidence="8 9">
    <name type="scientific">Paenibacillus chungangensis</name>
    <dbReference type="NCBI Taxonomy" id="696535"/>
    <lineage>
        <taxon>Bacteria</taxon>
        <taxon>Bacillati</taxon>
        <taxon>Bacillota</taxon>
        <taxon>Bacilli</taxon>
        <taxon>Bacillales</taxon>
        <taxon>Paenibacillaceae</taxon>
        <taxon>Paenibacillus</taxon>
    </lineage>
</organism>
<sequence length="215" mass="23572">MITIVIADDQMLTREGLKTILDLEDDIEVVGIARNGAEACELVATLHPTLAILDVQMPEMDGIAALKEIKKSHPETFVLILSTFLDDNYIVDGMASGASGYLLKDMDADKMIAAIRDTVSGQFILPSAVAAKLATRLSQISTLNPYSASTRVQSVQLTDREKELAELVLKGYSNREIAATLYISEGTVRNYISNLYGKLDVMDRVQAIVRLQSFM</sequence>
<dbReference type="SMART" id="SM00448">
    <property type="entry name" value="REC"/>
    <property type="match status" value="1"/>
</dbReference>
<keyword evidence="1 5" id="KW-0597">Phosphoprotein</keyword>
<evidence type="ECO:0000259" key="7">
    <source>
        <dbReference type="PROSITE" id="PS50110"/>
    </source>
</evidence>
<evidence type="ECO:0000259" key="6">
    <source>
        <dbReference type="PROSITE" id="PS50043"/>
    </source>
</evidence>
<dbReference type="InterPro" id="IPR016032">
    <property type="entry name" value="Sig_transdc_resp-reg_C-effctor"/>
</dbReference>